<evidence type="ECO:0008006" key="3">
    <source>
        <dbReference type="Google" id="ProtNLM"/>
    </source>
</evidence>
<dbReference type="Proteomes" id="UP000886998">
    <property type="component" value="Unassembled WGS sequence"/>
</dbReference>
<dbReference type="PANTHER" id="PTHR22708:SF0">
    <property type="entry name" value="LEUCINE-RICH REPEAT-CONTAINING PROTEIN 56"/>
    <property type="match status" value="1"/>
</dbReference>
<dbReference type="PROSITE" id="PS51450">
    <property type="entry name" value="LRR"/>
    <property type="match status" value="1"/>
</dbReference>
<dbReference type="Pfam" id="PF14580">
    <property type="entry name" value="LRR_9"/>
    <property type="match status" value="1"/>
</dbReference>
<dbReference type="AlphaFoldDB" id="A0A8X6XFS6"/>
<evidence type="ECO:0000313" key="1">
    <source>
        <dbReference type="EMBL" id="GFY51659.1"/>
    </source>
</evidence>
<comment type="caution">
    <text evidence="1">The sequence shown here is derived from an EMBL/GenBank/DDBJ whole genome shotgun (WGS) entry which is preliminary data.</text>
</comment>
<gene>
    <name evidence="1" type="primary">AVEN_636_1</name>
    <name evidence="1" type="ORF">TNIN_82021</name>
</gene>
<dbReference type="EMBL" id="BMAV01008238">
    <property type="protein sequence ID" value="GFY51659.1"/>
    <property type="molecule type" value="Genomic_DNA"/>
</dbReference>
<evidence type="ECO:0000313" key="2">
    <source>
        <dbReference type="Proteomes" id="UP000886998"/>
    </source>
</evidence>
<proteinExistence type="predicted"/>
<accession>A0A8X6XFS6</accession>
<name>A0A8X6XFS6_9ARAC</name>
<dbReference type="InterPro" id="IPR001611">
    <property type="entry name" value="Leu-rich_rpt"/>
</dbReference>
<dbReference type="InterPro" id="IPR040091">
    <property type="entry name" value="LRRC56"/>
</dbReference>
<protein>
    <recommendedName>
        <fullName evidence="3">Leucine-rich repeat-containing protein</fullName>
    </recommendedName>
</protein>
<sequence length="247" mass="28481">MEEYISHKESGEPTDEIFCEDLDDLAKLEIYKGMKKATSLRLYSGNGVDLLSHACQYLCSLKSLYISDSHLESLRFLGAHFSKVKELTLVDCRLRSLDGITSFPNLKILRLPGNEVHNVDQCIYLPQLCHLDVRRNLINNLQSLEWLTLCPKLVSLILLENPLYFLMKNRERPYTKEDVVKLLPRLKFIDGHPLDSGGQKLKKFRKWMMPKQAKVLEKYSRISFDTISEDIPECSTLSEKSSVIETL</sequence>
<dbReference type="InterPro" id="IPR032675">
    <property type="entry name" value="LRR_dom_sf"/>
</dbReference>
<keyword evidence="2" id="KW-1185">Reference proteome</keyword>
<dbReference type="PANTHER" id="PTHR22708">
    <property type="entry name" value="LEUCINE-RICH REPEAT-CONTAINING PROTEIN 56"/>
    <property type="match status" value="1"/>
</dbReference>
<dbReference type="Gene3D" id="3.80.10.10">
    <property type="entry name" value="Ribonuclease Inhibitor"/>
    <property type="match status" value="1"/>
</dbReference>
<organism evidence="1 2">
    <name type="scientific">Trichonephila inaurata madagascariensis</name>
    <dbReference type="NCBI Taxonomy" id="2747483"/>
    <lineage>
        <taxon>Eukaryota</taxon>
        <taxon>Metazoa</taxon>
        <taxon>Ecdysozoa</taxon>
        <taxon>Arthropoda</taxon>
        <taxon>Chelicerata</taxon>
        <taxon>Arachnida</taxon>
        <taxon>Araneae</taxon>
        <taxon>Araneomorphae</taxon>
        <taxon>Entelegynae</taxon>
        <taxon>Araneoidea</taxon>
        <taxon>Nephilidae</taxon>
        <taxon>Trichonephila</taxon>
        <taxon>Trichonephila inaurata</taxon>
    </lineage>
</organism>
<dbReference type="SUPFAM" id="SSF52058">
    <property type="entry name" value="L domain-like"/>
    <property type="match status" value="1"/>
</dbReference>
<dbReference type="OrthoDB" id="6427800at2759"/>
<reference evidence="1" key="1">
    <citation type="submission" date="2020-08" db="EMBL/GenBank/DDBJ databases">
        <title>Multicomponent nature underlies the extraordinary mechanical properties of spider dragline silk.</title>
        <authorList>
            <person name="Kono N."/>
            <person name="Nakamura H."/>
            <person name="Mori M."/>
            <person name="Yoshida Y."/>
            <person name="Ohtoshi R."/>
            <person name="Malay A.D."/>
            <person name="Moran D.A.P."/>
            <person name="Tomita M."/>
            <person name="Numata K."/>
            <person name="Arakawa K."/>
        </authorList>
    </citation>
    <scope>NUCLEOTIDE SEQUENCE</scope>
</reference>